<protein>
    <submittedName>
        <fullName evidence="9">Uncharacterized protein</fullName>
    </submittedName>
</protein>
<keyword evidence="7" id="KW-0732">Signal</keyword>
<evidence type="ECO:0000256" key="1">
    <source>
        <dbReference type="ARBA" id="ARBA00004123"/>
    </source>
</evidence>
<feature type="compositionally biased region" description="Low complexity" evidence="6">
    <location>
        <begin position="200"/>
        <end position="210"/>
    </location>
</feature>
<dbReference type="AlphaFoldDB" id="A0A8S2GG40"/>
<comment type="caution">
    <text evidence="9">The sequence shown here is derived from an EMBL/GenBank/DDBJ whole genome shotgun (WGS) entry which is preliminary data.</text>
</comment>
<feature type="compositionally biased region" description="Polar residues" evidence="6">
    <location>
        <begin position="211"/>
        <end position="224"/>
    </location>
</feature>
<feature type="region of interest" description="Disordered" evidence="6">
    <location>
        <begin position="199"/>
        <end position="224"/>
    </location>
</feature>
<feature type="region of interest" description="Disordered" evidence="6">
    <location>
        <begin position="295"/>
        <end position="314"/>
    </location>
</feature>
<sequence>MIFFRFFILFLCMAVDISQSESMFSSSYVIPSPPSRLLTITTNRNAKKTLTSFFKSNHQLTPVLTVKMIEKRLNHLHQELILLQNEKHIKYTKRLAKLLRTHEMQVDNLQYWRDIRRQMIDSTCSSELRQTHSDYDEKRLEVKSKLLSSFSDRRRLIEYENLHLDIRDDNLFEYDINDQNGTNSLLGECQQRISYNLRRQQQPEQQQQLQIAPSTSSPNEGSIVSQMPISADSVRPPSLTLITTRGNLLPLLSTKVLSIEQKYGDKFCTTLGLNDIDCDIKKVRPLLKTRCSSRTSTTAEHSLQKQTARLSTPNISNSSNVPDIKIEDGRLWYNCQWFSRGNPIVILFNDDQLDEIIVGVILTIGRNDLLIRRSGSTKNTTKSNTNCQFDYNVQRII</sequence>
<evidence type="ECO:0000256" key="7">
    <source>
        <dbReference type="SAM" id="SignalP"/>
    </source>
</evidence>
<dbReference type="Proteomes" id="UP000682733">
    <property type="component" value="Unassembled WGS sequence"/>
</dbReference>
<dbReference type="Pfam" id="PF08598">
    <property type="entry name" value="Sds3"/>
    <property type="match status" value="1"/>
</dbReference>
<keyword evidence="3" id="KW-0805">Transcription regulation</keyword>
<keyword evidence="5" id="KW-0539">Nucleus</keyword>
<name>A0A8S2GG40_9BILA</name>
<dbReference type="GO" id="GO:0005654">
    <property type="term" value="C:nucleoplasm"/>
    <property type="evidence" value="ECO:0007669"/>
    <property type="project" value="UniProtKB-ARBA"/>
</dbReference>
<feature type="signal peptide" evidence="7">
    <location>
        <begin position="1"/>
        <end position="20"/>
    </location>
</feature>
<dbReference type="EMBL" id="CAJOBA010000201">
    <property type="protein sequence ID" value="CAF3513353.1"/>
    <property type="molecule type" value="Genomic_DNA"/>
</dbReference>
<evidence type="ECO:0000313" key="8">
    <source>
        <dbReference type="EMBL" id="CAF0736597.1"/>
    </source>
</evidence>
<evidence type="ECO:0000256" key="5">
    <source>
        <dbReference type="ARBA" id="ARBA00023242"/>
    </source>
</evidence>
<dbReference type="Proteomes" id="UP000677228">
    <property type="component" value="Unassembled WGS sequence"/>
</dbReference>
<evidence type="ECO:0000256" key="6">
    <source>
        <dbReference type="SAM" id="MobiDB-lite"/>
    </source>
</evidence>
<dbReference type="EMBL" id="CAJNOK010000201">
    <property type="protein sequence ID" value="CAF0736597.1"/>
    <property type="molecule type" value="Genomic_DNA"/>
</dbReference>
<accession>A0A8S2GG40</accession>
<evidence type="ECO:0000256" key="2">
    <source>
        <dbReference type="ARBA" id="ARBA00022491"/>
    </source>
</evidence>
<evidence type="ECO:0000313" key="10">
    <source>
        <dbReference type="Proteomes" id="UP000682733"/>
    </source>
</evidence>
<proteinExistence type="predicted"/>
<evidence type="ECO:0000256" key="4">
    <source>
        <dbReference type="ARBA" id="ARBA00023163"/>
    </source>
</evidence>
<feature type="chain" id="PRO_5036273575" evidence="7">
    <location>
        <begin position="21"/>
        <end position="397"/>
    </location>
</feature>
<gene>
    <name evidence="8" type="ORF">OVA965_LOCUS1177</name>
    <name evidence="9" type="ORF">TMI583_LOCUS1178</name>
</gene>
<dbReference type="InterPro" id="IPR013907">
    <property type="entry name" value="Sds3"/>
</dbReference>
<evidence type="ECO:0000313" key="9">
    <source>
        <dbReference type="EMBL" id="CAF3513353.1"/>
    </source>
</evidence>
<organism evidence="9 10">
    <name type="scientific">Didymodactylos carnosus</name>
    <dbReference type="NCBI Taxonomy" id="1234261"/>
    <lineage>
        <taxon>Eukaryota</taxon>
        <taxon>Metazoa</taxon>
        <taxon>Spiralia</taxon>
        <taxon>Gnathifera</taxon>
        <taxon>Rotifera</taxon>
        <taxon>Eurotatoria</taxon>
        <taxon>Bdelloidea</taxon>
        <taxon>Philodinida</taxon>
        <taxon>Philodinidae</taxon>
        <taxon>Didymodactylos</taxon>
    </lineage>
</organism>
<keyword evidence="4" id="KW-0804">Transcription</keyword>
<keyword evidence="2" id="KW-0678">Repressor</keyword>
<evidence type="ECO:0000256" key="3">
    <source>
        <dbReference type="ARBA" id="ARBA00023015"/>
    </source>
</evidence>
<reference evidence="9" key="1">
    <citation type="submission" date="2021-02" db="EMBL/GenBank/DDBJ databases">
        <authorList>
            <person name="Nowell W R."/>
        </authorList>
    </citation>
    <scope>NUCLEOTIDE SEQUENCE</scope>
</reference>
<dbReference type="PANTHER" id="PTHR21964">
    <property type="entry name" value="BREAST CANCER METASTASIS-SUPPRESSOR 1"/>
    <property type="match status" value="1"/>
</dbReference>
<dbReference type="GO" id="GO:0010468">
    <property type="term" value="P:regulation of gene expression"/>
    <property type="evidence" value="ECO:0007669"/>
    <property type="project" value="UniProtKB-ARBA"/>
</dbReference>
<comment type="subcellular location">
    <subcellularLocation>
        <location evidence="1">Nucleus</location>
    </subcellularLocation>
</comment>